<name>A0A8J3NDM5_9ACTN</name>
<dbReference type="AlphaFoldDB" id="A0A8J3NDM5"/>
<dbReference type="SUPFAM" id="SSF140453">
    <property type="entry name" value="EsxAB dimer-like"/>
    <property type="match status" value="1"/>
</dbReference>
<evidence type="ECO:0008006" key="3">
    <source>
        <dbReference type="Google" id="ProtNLM"/>
    </source>
</evidence>
<dbReference type="Pfam" id="PF10824">
    <property type="entry name" value="T7SS_ESX_EspC"/>
    <property type="match status" value="1"/>
</dbReference>
<keyword evidence="2" id="KW-1185">Reference proteome</keyword>
<dbReference type="Proteomes" id="UP000612808">
    <property type="component" value="Unassembled WGS sequence"/>
</dbReference>
<dbReference type="InterPro" id="IPR022536">
    <property type="entry name" value="EspC"/>
</dbReference>
<accession>A0A8J3NDM5</accession>
<dbReference type="InterPro" id="IPR036689">
    <property type="entry name" value="ESAT-6-like_sf"/>
</dbReference>
<dbReference type="RefSeq" id="WP_203657673.1">
    <property type="nucleotide sequence ID" value="NZ_BAAAZM010000001.1"/>
</dbReference>
<dbReference type="GO" id="GO:0009306">
    <property type="term" value="P:protein secretion"/>
    <property type="evidence" value="ECO:0007669"/>
    <property type="project" value="InterPro"/>
</dbReference>
<gene>
    <name evidence="1" type="ORF">Aru02nite_25580</name>
</gene>
<dbReference type="EMBL" id="BOMB01000013">
    <property type="protein sequence ID" value="GID11669.1"/>
    <property type="molecule type" value="Genomic_DNA"/>
</dbReference>
<reference evidence="1" key="1">
    <citation type="submission" date="2021-01" db="EMBL/GenBank/DDBJ databases">
        <title>Whole genome shotgun sequence of Actinocatenispora rupis NBRC 107355.</title>
        <authorList>
            <person name="Komaki H."/>
            <person name="Tamura T."/>
        </authorList>
    </citation>
    <scope>NUCLEOTIDE SEQUENCE</scope>
    <source>
        <strain evidence="1">NBRC 107355</strain>
    </source>
</reference>
<organism evidence="1 2">
    <name type="scientific">Actinocatenispora rupis</name>
    <dbReference type="NCBI Taxonomy" id="519421"/>
    <lineage>
        <taxon>Bacteria</taxon>
        <taxon>Bacillati</taxon>
        <taxon>Actinomycetota</taxon>
        <taxon>Actinomycetes</taxon>
        <taxon>Micromonosporales</taxon>
        <taxon>Micromonosporaceae</taxon>
        <taxon>Actinocatenispora</taxon>
    </lineage>
</organism>
<sequence length="111" mass="11772">MTADRFEVDTDRLRSAAARLAEIGTRLGGADDHRAEDPALPAPAELLGDAGLSGWSAGAALASLGEHWDASVRGLAAEYSDHADQLRAAADRYDDAERLIQRALRETGDPC</sequence>
<proteinExistence type="predicted"/>
<evidence type="ECO:0000313" key="1">
    <source>
        <dbReference type="EMBL" id="GID11669.1"/>
    </source>
</evidence>
<evidence type="ECO:0000313" key="2">
    <source>
        <dbReference type="Proteomes" id="UP000612808"/>
    </source>
</evidence>
<comment type="caution">
    <text evidence="1">The sequence shown here is derived from an EMBL/GenBank/DDBJ whole genome shotgun (WGS) entry which is preliminary data.</text>
</comment>
<protein>
    <recommendedName>
        <fullName evidence="3">Excreted virulence factor EspC, type VII ESX diderm</fullName>
    </recommendedName>
</protein>